<evidence type="ECO:0000259" key="3">
    <source>
        <dbReference type="PROSITE" id="PS50048"/>
    </source>
</evidence>
<proteinExistence type="predicted"/>
<accession>A0A5C5G2R7</accession>
<dbReference type="OrthoDB" id="2530408at2759"/>
<evidence type="ECO:0000313" key="5">
    <source>
        <dbReference type="Proteomes" id="UP000311382"/>
    </source>
</evidence>
<dbReference type="GO" id="GO:0008270">
    <property type="term" value="F:zinc ion binding"/>
    <property type="evidence" value="ECO:0007669"/>
    <property type="project" value="InterPro"/>
</dbReference>
<feature type="chain" id="PRO_5022932191" description="Zn(2)-C6 fungal-type domain-containing protein" evidence="2">
    <location>
        <begin position="23"/>
        <end position="96"/>
    </location>
</feature>
<dbReference type="GO" id="GO:0000981">
    <property type="term" value="F:DNA-binding transcription factor activity, RNA polymerase II-specific"/>
    <property type="evidence" value="ECO:0007669"/>
    <property type="project" value="InterPro"/>
</dbReference>
<protein>
    <recommendedName>
        <fullName evidence="3">Zn(2)-C6 fungal-type domain-containing protein</fullName>
    </recommendedName>
</protein>
<comment type="caution">
    <text evidence="4">The sequence shown here is derived from an EMBL/GenBank/DDBJ whole genome shotgun (WGS) entry which is preliminary data.</text>
</comment>
<evidence type="ECO:0000256" key="1">
    <source>
        <dbReference type="SAM" id="MobiDB-lite"/>
    </source>
</evidence>
<keyword evidence="2" id="KW-0732">Signal</keyword>
<evidence type="ECO:0000256" key="2">
    <source>
        <dbReference type="SAM" id="SignalP"/>
    </source>
</evidence>
<sequence>MASRSCFCFSPVVLLCGPLAMPRSPTRDGPLAPQRRNGSLTGRASSCQECRSRKARCSRTANCERCRLQGIPCVWVEGTFPRCASRRLASAPLRRS</sequence>
<feature type="region of interest" description="Disordered" evidence="1">
    <location>
        <begin position="21"/>
        <end position="43"/>
    </location>
</feature>
<dbReference type="EMBL" id="SOZI01000014">
    <property type="protein sequence ID" value="TNY23215.1"/>
    <property type="molecule type" value="Genomic_DNA"/>
</dbReference>
<dbReference type="PROSITE" id="PS00463">
    <property type="entry name" value="ZN2_CY6_FUNGAL_1"/>
    <property type="match status" value="1"/>
</dbReference>
<feature type="domain" description="Zn(2)-C6 fungal-type" evidence="3">
    <location>
        <begin position="46"/>
        <end position="75"/>
    </location>
</feature>
<name>A0A5C5G2R7_9BASI</name>
<dbReference type="Gene3D" id="4.10.240.10">
    <property type="entry name" value="Zn(2)-C6 fungal-type DNA-binding domain"/>
    <property type="match status" value="1"/>
</dbReference>
<dbReference type="InterPro" id="IPR036864">
    <property type="entry name" value="Zn2-C6_fun-type_DNA-bd_sf"/>
</dbReference>
<reference evidence="4 5" key="1">
    <citation type="submission" date="2019-03" db="EMBL/GenBank/DDBJ databases">
        <title>Rhodosporidium diobovatum UCD-FST 08-225 genome sequencing, assembly, and annotation.</title>
        <authorList>
            <person name="Fakankun I.U."/>
            <person name="Fristensky B."/>
            <person name="Levin D.B."/>
        </authorList>
    </citation>
    <scope>NUCLEOTIDE SEQUENCE [LARGE SCALE GENOMIC DNA]</scope>
    <source>
        <strain evidence="4 5">UCD-FST 08-225</strain>
    </source>
</reference>
<dbReference type="SUPFAM" id="SSF57701">
    <property type="entry name" value="Zn2/Cys6 DNA-binding domain"/>
    <property type="match status" value="1"/>
</dbReference>
<organism evidence="4 5">
    <name type="scientific">Rhodotorula diobovata</name>
    <dbReference type="NCBI Taxonomy" id="5288"/>
    <lineage>
        <taxon>Eukaryota</taxon>
        <taxon>Fungi</taxon>
        <taxon>Dikarya</taxon>
        <taxon>Basidiomycota</taxon>
        <taxon>Pucciniomycotina</taxon>
        <taxon>Microbotryomycetes</taxon>
        <taxon>Sporidiobolales</taxon>
        <taxon>Sporidiobolaceae</taxon>
        <taxon>Rhodotorula</taxon>
    </lineage>
</organism>
<dbReference type="Proteomes" id="UP000311382">
    <property type="component" value="Unassembled WGS sequence"/>
</dbReference>
<evidence type="ECO:0000313" key="4">
    <source>
        <dbReference type="EMBL" id="TNY23215.1"/>
    </source>
</evidence>
<gene>
    <name evidence="4" type="ORF">DMC30DRAFT_390234</name>
</gene>
<dbReference type="AlphaFoldDB" id="A0A5C5G2R7"/>
<keyword evidence="5" id="KW-1185">Reference proteome</keyword>
<feature type="signal peptide" evidence="2">
    <location>
        <begin position="1"/>
        <end position="22"/>
    </location>
</feature>
<dbReference type="PROSITE" id="PS50048">
    <property type="entry name" value="ZN2_CY6_FUNGAL_2"/>
    <property type="match status" value="1"/>
</dbReference>
<dbReference type="Pfam" id="PF00172">
    <property type="entry name" value="Zn_clus"/>
    <property type="match status" value="1"/>
</dbReference>
<dbReference type="InterPro" id="IPR001138">
    <property type="entry name" value="Zn2Cys6_DnaBD"/>
</dbReference>